<protein>
    <submittedName>
        <fullName evidence="1">M-phase inducer phosphatase</fullName>
        <ecNumber evidence="1">3.1.3.48</ecNumber>
    </submittedName>
</protein>
<gene>
    <name evidence="1" type="primary">MIH1</name>
    <name evidence="1" type="ORF">H2198_002467</name>
</gene>
<keyword evidence="1" id="KW-0378">Hydrolase</keyword>
<dbReference type="EMBL" id="JAPDRQ010000030">
    <property type="protein sequence ID" value="KAJ9660530.1"/>
    <property type="molecule type" value="Genomic_DNA"/>
</dbReference>
<dbReference type="EC" id="3.1.3.48" evidence="1"/>
<keyword evidence="2" id="KW-1185">Reference proteome</keyword>
<accession>A0ACC3AE44</accession>
<name>A0ACC3AE44_9EURO</name>
<organism evidence="1 2">
    <name type="scientific">Neophaeococcomyces mojaviensis</name>
    <dbReference type="NCBI Taxonomy" id="3383035"/>
    <lineage>
        <taxon>Eukaryota</taxon>
        <taxon>Fungi</taxon>
        <taxon>Dikarya</taxon>
        <taxon>Ascomycota</taxon>
        <taxon>Pezizomycotina</taxon>
        <taxon>Eurotiomycetes</taxon>
        <taxon>Chaetothyriomycetidae</taxon>
        <taxon>Chaetothyriales</taxon>
        <taxon>Chaetothyriales incertae sedis</taxon>
        <taxon>Neophaeococcomyces</taxon>
    </lineage>
</organism>
<proteinExistence type="predicted"/>
<sequence>MTTTILMEASSPLAAMQQPTFMSRCGFGQDALSYASFARSNFMADRFNFKDLSMVRRPQPDYFNMPPPVRGSSPTASLAADLSQNMNIDKSSPQYPTPRRALFSGSMFASQTALTTPPVCSSSPVPVMDSMELSPLPHKPVRACFTMELQSPTPEGTPTEPFFSDCLTPRSSSPPPIIDMPLQLPQERRKSNPLRPSLSRSKCLSTTALPTRPNPEAQLPSFKFGTGLPRSNPSSSLALSEIFEASSPVSDRTASPVKPLLPSSRPRQPFNFGSNSRNASPLGQHSRKMSNPLVRPRKQFRRSLSMFEHPDEVMRQEKEANAPCLPAIADMEVPHLPQLPHFFSDNQTCDLPRISRDTMVDILDGKYDNLYEKRVVIDCRFEYEYEGGHIHGAVNFNDKEQLASQLFDHEQPGKALLVFHCEYSAHRAPLMAKHIRNKDRTVNAECYPNLTYPEAYILDGGYSAFFKDHSERCFPQNYVEMESKDHIDACELGMGKVKQQQRTKLTRAQTFAFGQQSPALDSSPTAMCRGRPSNDVDMDLGIDFTPVPARPAFNALQFGRGQRMFSY</sequence>
<evidence type="ECO:0000313" key="2">
    <source>
        <dbReference type="Proteomes" id="UP001172386"/>
    </source>
</evidence>
<evidence type="ECO:0000313" key="1">
    <source>
        <dbReference type="EMBL" id="KAJ9660530.1"/>
    </source>
</evidence>
<reference evidence="1" key="1">
    <citation type="submission" date="2022-10" db="EMBL/GenBank/DDBJ databases">
        <title>Culturing micro-colonial fungi from biological soil crusts in the Mojave desert and describing Neophaeococcomyces mojavensis, and introducing the new genera and species Taxawa tesnikishii.</title>
        <authorList>
            <person name="Kurbessoian T."/>
            <person name="Stajich J.E."/>
        </authorList>
    </citation>
    <scope>NUCLEOTIDE SEQUENCE</scope>
    <source>
        <strain evidence="1">JES_112</strain>
    </source>
</reference>
<dbReference type="Proteomes" id="UP001172386">
    <property type="component" value="Unassembled WGS sequence"/>
</dbReference>
<comment type="caution">
    <text evidence="1">The sequence shown here is derived from an EMBL/GenBank/DDBJ whole genome shotgun (WGS) entry which is preliminary data.</text>
</comment>